<dbReference type="GO" id="GO:0005840">
    <property type="term" value="C:ribosome"/>
    <property type="evidence" value="ECO:0007669"/>
    <property type="project" value="UniProtKB-KW"/>
</dbReference>
<dbReference type="PANTHER" id="PTHR43800:SF1">
    <property type="entry name" value="PEPTIDYL-LYSINE N-ACETYLTRANSFERASE YJAB"/>
    <property type="match status" value="1"/>
</dbReference>
<dbReference type="CDD" id="cd04301">
    <property type="entry name" value="NAT_SF"/>
    <property type="match status" value="1"/>
</dbReference>
<dbReference type="EMBL" id="UHJL01000003">
    <property type="protein sequence ID" value="SUQ25022.1"/>
    <property type="molecule type" value="Genomic_DNA"/>
</dbReference>
<dbReference type="InterPro" id="IPR016181">
    <property type="entry name" value="Acyl_CoA_acyltransferase"/>
</dbReference>
<accession>A0A380S712</accession>
<gene>
    <name evidence="4" type="ORF">SAMN05661053_2436</name>
</gene>
<dbReference type="GO" id="GO:0016747">
    <property type="term" value="F:acyltransferase activity, transferring groups other than amino-acyl groups"/>
    <property type="evidence" value="ECO:0007669"/>
    <property type="project" value="InterPro"/>
</dbReference>
<evidence type="ECO:0000256" key="2">
    <source>
        <dbReference type="ARBA" id="ARBA00023315"/>
    </source>
</evidence>
<dbReference type="InterPro" id="IPR000182">
    <property type="entry name" value="GNAT_dom"/>
</dbReference>
<organism evidence="4 5">
    <name type="scientific">Fibrobacter succinogenes</name>
    <name type="common">Bacteroides succinogenes</name>
    <dbReference type="NCBI Taxonomy" id="833"/>
    <lineage>
        <taxon>Bacteria</taxon>
        <taxon>Pseudomonadati</taxon>
        <taxon>Fibrobacterota</taxon>
        <taxon>Fibrobacteria</taxon>
        <taxon>Fibrobacterales</taxon>
        <taxon>Fibrobacteraceae</taxon>
        <taxon>Fibrobacter</taxon>
    </lineage>
</organism>
<reference evidence="4 5" key="1">
    <citation type="submission" date="2017-08" db="EMBL/GenBank/DDBJ databases">
        <authorList>
            <person name="de Groot N.N."/>
        </authorList>
    </citation>
    <scope>NUCLEOTIDE SEQUENCE [LARGE SCALE GENOMIC DNA]</scope>
    <source>
        <strain evidence="4 5">HM2</strain>
    </source>
</reference>
<keyword evidence="2" id="KW-0012">Acyltransferase</keyword>
<dbReference type="Gene3D" id="3.40.630.30">
    <property type="match status" value="1"/>
</dbReference>
<dbReference type="PROSITE" id="PS51186">
    <property type="entry name" value="GNAT"/>
    <property type="match status" value="1"/>
</dbReference>
<dbReference type="Proteomes" id="UP000255423">
    <property type="component" value="Unassembled WGS sequence"/>
</dbReference>
<dbReference type="Pfam" id="PF13673">
    <property type="entry name" value="Acetyltransf_10"/>
    <property type="match status" value="1"/>
</dbReference>
<keyword evidence="1" id="KW-0808">Transferase</keyword>
<dbReference type="RefSeq" id="WP_109573350.1">
    <property type="nucleotide sequence ID" value="NZ_UHJL01000003.1"/>
</dbReference>
<dbReference type="PANTHER" id="PTHR43800">
    <property type="entry name" value="PEPTIDYL-LYSINE N-ACETYLTRANSFERASE YJAB"/>
    <property type="match status" value="1"/>
</dbReference>
<keyword evidence="4" id="KW-0689">Ribosomal protein</keyword>
<evidence type="ECO:0000313" key="4">
    <source>
        <dbReference type="EMBL" id="SUQ25022.1"/>
    </source>
</evidence>
<protein>
    <submittedName>
        <fullName evidence="4">Ribosomal protein S18 acetylase RimI</fullName>
    </submittedName>
</protein>
<keyword evidence="4" id="KW-0687">Ribonucleoprotein</keyword>
<dbReference type="SUPFAM" id="SSF55729">
    <property type="entry name" value="Acyl-CoA N-acyltransferases (Nat)"/>
    <property type="match status" value="1"/>
</dbReference>
<evidence type="ECO:0000256" key="1">
    <source>
        <dbReference type="ARBA" id="ARBA00022679"/>
    </source>
</evidence>
<evidence type="ECO:0000313" key="5">
    <source>
        <dbReference type="Proteomes" id="UP000255423"/>
    </source>
</evidence>
<evidence type="ECO:0000259" key="3">
    <source>
        <dbReference type="PROSITE" id="PS51186"/>
    </source>
</evidence>
<proteinExistence type="predicted"/>
<sequence>MKIEIATTNDIPELMELHDRAFFAIAAEVDWLDAPGLKESLEQAREDFPKYTTLKMLSDDGKIIGSVRGRVEDGSLYIGRLMVLPECQGRGYGKILFREIQKRMPRNRAWLFTCGEVQRIVSFYEREGFRTFNTERFENGHTWISMEKK</sequence>
<dbReference type="AlphaFoldDB" id="A0A380S712"/>
<name>A0A380S712_FIBSU</name>
<feature type="domain" description="N-acetyltransferase" evidence="3">
    <location>
        <begin position="1"/>
        <end position="149"/>
    </location>
</feature>